<comment type="caution">
    <text evidence="10">The sequence shown here is derived from an EMBL/GenBank/DDBJ whole genome shotgun (WGS) entry which is preliminary data.</text>
</comment>
<feature type="domain" description="ABC transmembrane type-1" evidence="9">
    <location>
        <begin position="81"/>
        <end position="179"/>
    </location>
</feature>
<name>A0A8J5CEJ7_ZINOF</name>
<dbReference type="InterPro" id="IPR011527">
    <property type="entry name" value="ABC1_TM_dom"/>
</dbReference>
<evidence type="ECO:0000256" key="7">
    <source>
        <dbReference type="ARBA" id="ARBA00023180"/>
    </source>
</evidence>
<feature type="transmembrane region" description="Helical" evidence="8">
    <location>
        <begin position="47"/>
        <end position="67"/>
    </location>
</feature>
<dbReference type="GO" id="GO:0140359">
    <property type="term" value="F:ABC-type transporter activity"/>
    <property type="evidence" value="ECO:0007669"/>
    <property type="project" value="InterPro"/>
</dbReference>
<evidence type="ECO:0000256" key="5">
    <source>
        <dbReference type="ARBA" id="ARBA00022989"/>
    </source>
</evidence>
<evidence type="ECO:0000256" key="4">
    <source>
        <dbReference type="ARBA" id="ARBA00022737"/>
    </source>
</evidence>
<dbReference type="InterPro" id="IPR036640">
    <property type="entry name" value="ABC1_TM_sf"/>
</dbReference>
<evidence type="ECO:0000256" key="1">
    <source>
        <dbReference type="ARBA" id="ARBA00007577"/>
    </source>
</evidence>
<gene>
    <name evidence="10" type="ORF">ZIOFF_070385</name>
</gene>
<evidence type="ECO:0000256" key="3">
    <source>
        <dbReference type="ARBA" id="ARBA00022692"/>
    </source>
</evidence>
<keyword evidence="4" id="KW-0677">Repeat</keyword>
<sequence>MVDTLLMTLGFIGTVDDDISIPTYFMFTYVIFNNMGKGSIEAVNKTVINLVYLVGGSFLASFMGLLLDENRERQASWMWVRYHTAVLQQDVEYFNLNADTSTEVITSITNDNLVIQDCLSEKVPNFIMNNASYIDCCTVGFFMMWRLALVALPTVALLVIFRIIYSCILMDLARKMQRM</sequence>
<feature type="transmembrane region" description="Helical" evidence="8">
    <location>
        <begin position="19"/>
        <end position="35"/>
    </location>
</feature>
<comment type="similarity">
    <text evidence="1">Belongs to the ABC transporter superfamily. ABCB family. Multidrug resistance exporter (TC 3.A.1.201) subfamily.</text>
</comment>
<feature type="transmembrane region" description="Helical" evidence="8">
    <location>
        <begin position="150"/>
        <end position="173"/>
    </location>
</feature>
<evidence type="ECO:0000313" key="11">
    <source>
        <dbReference type="Proteomes" id="UP000734854"/>
    </source>
</evidence>
<proteinExistence type="inferred from homology"/>
<evidence type="ECO:0000256" key="8">
    <source>
        <dbReference type="SAM" id="Phobius"/>
    </source>
</evidence>
<evidence type="ECO:0000256" key="2">
    <source>
        <dbReference type="ARBA" id="ARBA00022448"/>
    </source>
</evidence>
<keyword evidence="7" id="KW-0325">Glycoprotein</keyword>
<dbReference type="PANTHER" id="PTHR45136">
    <property type="entry name" value="ABC TRANSPORTER DOMAIN-CONTAINING PROTEIN"/>
    <property type="match status" value="1"/>
</dbReference>
<keyword evidence="11" id="KW-1185">Reference proteome</keyword>
<evidence type="ECO:0000313" key="10">
    <source>
        <dbReference type="EMBL" id="KAG6472907.1"/>
    </source>
</evidence>
<dbReference type="AlphaFoldDB" id="A0A8J5CEJ7"/>
<dbReference type="Gene3D" id="1.20.1560.10">
    <property type="entry name" value="ABC transporter type 1, transmembrane domain"/>
    <property type="match status" value="1"/>
</dbReference>
<dbReference type="PANTHER" id="PTHR45136:SF2">
    <property type="entry name" value="ABC TRANSPORTER DOMAIN-CONTAINING PROTEIN"/>
    <property type="match status" value="1"/>
</dbReference>
<evidence type="ECO:0000259" key="9">
    <source>
        <dbReference type="PROSITE" id="PS50929"/>
    </source>
</evidence>
<dbReference type="GO" id="GO:0005524">
    <property type="term" value="F:ATP binding"/>
    <property type="evidence" value="ECO:0007669"/>
    <property type="project" value="InterPro"/>
</dbReference>
<protein>
    <recommendedName>
        <fullName evidence="9">ABC transmembrane type-1 domain-containing protein</fullName>
    </recommendedName>
</protein>
<dbReference type="Proteomes" id="UP000734854">
    <property type="component" value="Unassembled WGS sequence"/>
</dbReference>
<dbReference type="EMBL" id="JACMSC010000020">
    <property type="protein sequence ID" value="KAG6472907.1"/>
    <property type="molecule type" value="Genomic_DNA"/>
</dbReference>
<keyword evidence="3 8" id="KW-0812">Transmembrane</keyword>
<organism evidence="10 11">
    <name type="scientific">Zingiber officinale</name>
    <name type="common">Ginger</name>
    <name type="synonym">Amomum zingiber</name>
    <dbReference type="NCBI Taxonomy" id="94328"/>
    <lineage>
        <taxon>Eukaryota</taxon>
        <taxon>Viridiplantae</taxon>
        <taxon>Streptophyta</taxon>
        <taxon>Embryophyta</taxon>
        <taxon>Tracheophyta</taxon>
        <taxon>Spermatophyta</taxon>
        <taxon>Magnoliopsida</taxon>
        <taxon>Liliopsida</taxon>
        <taxon>Zingiberales</taxon>
        <taxon>Zingiberaceae</taxon>
        <taxon>Zingiber</taxon>
    </lineage>
</organism>
<dbReference type="PROSITE" id="PS50929">
    <property type="entry name" value="ABC_TM1F"/>
    <property type="match status" value="1"/>
</dbReference>
<accession>A0A8J5CEJ7</accession>
<dbReference type="GO" id="GO:0016020">
    <property type="term" value="C:membrane"/>
    <property type="evidence" value="ECO:0007669"/>
    <property type="project" value="InterPro"/>
</dbReference>
<dbReference type="SUPFAM" id="SSF90123">
    <property type="entry name" value="ABC transporter transmembrane region"/>
    <property type="match status" value="1"/>
</dbReference>
<keyword evidence="2" id="KW-0813">Transport</keyword>
<reference evidence="10 11" key="1">
    <citation type="submission" date="2020-08" db="EMBL/GenBank/DDBJ databases">
        <title>Plant Genome Project.</title>
        <authorList>
            <person name="Zhang R.-G."/>
        </authorList>
    </citation>
    <scope>NUCLEOTIDE SEQUENCE [LARGE SCALE GENOMIC DNA]</scope>
    <source>
        <tissue evidence="10">Rhizome</tissue>
    </source>
</reference>
<keyword evidence="5 8" id="KW-1133">Transmembrane helix</keyword>
<keyword evidence="6 8" id="KW-0472">Membrane</keyword>
<evidence type="ECO:0000256" key="6">
    <source>
        <dbReference type="ARBA" id="ARBA00023136"/>
    </source>
</evidence>
<dbReference type="Pfam" id="PF00664">
    <property type="entry name" value="ABC_membrane"/>
    <property type="match status" value="1"/>
</dbReference>